<feature type="compositionally biased region" description="Polar residues" evidence="6">
    <location>
        <begin position="23"/>
        <end position="33"/>
    </location>
</feature>
<dbReference type="InterPro" id="IPR000326">
    <property type="entry name" value="PAP2/HPO"/>
</dbReference>
<dbReference type="SMART" id="SM00014">
    <property type="entry name" value="acidPPc"/>
    <property type="match status" value="1"/>
</dbReference>
<dbReference type="Gene3D" id="1.20.144.10">
    <property type="entry name" value="Phosphatidic acid phosphatase type 2/haloperoxidase"/>
    <property type="match status" value="1"/>
</dbReference>
<evidence type="ECO:0000256" key="1">
    <source>
        <dbReference type="ARBA" id="ARBA00004141"/>
    </source>
</evidence>
<reference evidence="9 10" key="1">
    <citation type="journal article" date="2016" name="Mol. Biol. Evol.">
        <title>Comparative Genomics of Early-Diverging Mushroom-Forming Fungi Provides Insights into the Origins of Lignocellulose Decay Capabilities.</title>
        <authorList>
            <person name="Nagy L.G."/>
            <person name="Riley R."/>
            <person name="Tritt A."/>
            <person name="Adam C."/>
            <person name="Daum C."/>
            <person name="Floudas D."/>
            <person name="Sun H."/>
            <person name="Yadav J.S."/>
            <person name="Pangilinan J."/>
            <person name="Larsson K.H."/>
            <person name="Matsuura K."/>
            <person name="Barry K."/>
            <person name="Labutti K."/>
            <person name="Kuo R."/>
            <person name="Ohm R.A."/>
            <person name="Bhattacharya S.S."/>
            <person name="Shirouzu T."/>
            <person name="Yoshinaga Y."/>
            <person name="Martin F.M."/>
            <person name="Grigoriev I.V."/>
            <person name="Hibbett D.S."/>
        </authorList>
    </citation>
    <scope>NUCLEOTIDE SEQUENCE [LARGE SCALE GENOMIC DNA]</scope>
    <source>
        <strain evidence="9 10">HHB12733</strain>
    </source>
</reference>
<evidence type="ECO:0000313" key="10">
    <source>
        <dbReference type="Proteomes" id="UP000076842"/>
    </source>
</evidence>
<keyword evidence="5 7" id="KW-0472">Membrane</keyword>
<protein>
    <submittedName>
        <fullName evidence="9">PAP2-domain-containing protein</fullName>
    </submittedName>
</protein>
<dbReference type="GO" id="GO:0016020">
    <property type="term" value="C:membrane"/>
    <property type="evidence" value="ECO:0007669"/>
    <property type="project" value="UniProtKB-SubCell"/>
</dbReference>
<keyword evidence="4 7" id="KW-1133">Transmembrane helix</keyword>
<evidence type="ECO:0000256" key="7">
    <source>
        <dbReference type="SAM" id="Phobius"/>
    </source>
</evidence>
<dbReference type="GO" id="GO:0006644">
    <property type="term" value="P:phospholipid metabolic process"/>
    <property type="evidence" value="ECO:0007669"/>
    <property type="project" value="InterPro"/>
</dbReference>
<organism evidence="9 10">
    <name type="scientific">Calocera cornea HHB12733</name>
    <dbReference type="NCBI Taxonomy" id="1353952"/>
    <lineage>
        <taxon>Eukaryota</taxon>
        <taxon>Fungi</taxon>
        <taxon>Dikarya</taxon>
        <taxon>Basidiomycota</taxon>
        <taxon>Agaricomycotina</taxon>
        <taxon>Dacrymycetes</taxon>
        <taxon>Dacrymycetales</taxon>
        <taxon>Dacrymycetaceae</taxon>
        <taxon>Calocera</taxon>
    </lineage>
</organism>
<dbReference type="SUPFAM" id="SSF48317">
    <property type="entry name" value="Acid phosphatase/Vanadium-dependent haloperoxidase"/>
    <property type="match status" value="1"/>
</dbReference>
<dbReference type="AlphaFoldDB" id="A0A165IYI0"/>
<dbReference type="Pfam" id="PF01569">
    <property type="entry name" value="PAP2"/>
    <property type="match status" value="1"/>
</dbReference>
<dbReference type="STRING" id="1353952.A0A165IYI0"/>
<comment type="similarity">
    <text evidence="2">Belongs to the PA-phosphatase related phosphoesterase family.</text>
</comment>
<accession>A0A165IYI0</accession>
<dbReference type="InParanoid" id="A0A165IYI0"/>
<dbReference type="EMBL" id="KV423925">
    <property type="protein sequence ID" value="KZT61137.1"/>
    <property type="molecule type" value="Genomic_DNA"/>
</dbReference>
<sequence length="374" mass="40821">MFGHHHHTAAAAPGSGQGYGDNLSPSYTGTTFRPSHDGGRANPEHGGTTTGTAFGTGNPWARPTFRQWLRAYWVDLLTMAVMGAIGLGVYEAHPAPSRSFPLTFQDGEVVYPEFAYPLRREIVPIWLAAFLGSVVPIVFFLLFQIRVRSFADVNAAILGLLNSLITAAVFQVFLKWLIGGLRPHFLAVCQPSVAPGTLTGNGYLNIMYDRSVCTGDQDEIDDSLESFPSGHSTAAFAGFVFLSLYFNAKLKCFANYRPGYWKQILFFAPLLGATLIAGSLTIDQFHNWYDVLAGAVIGTATAFAAFRMSYCAVWDWRCNHVPLPREGLDWGSLYAGEGMGMGMGAGAGAGMREGVMQKDESHDILLRGRHNRNF</sequence>
<evidence type="ECO:0000256" key="4">
    <source>
        <dbReference type="ARBA" id="ARBA00022989"/>
    </source>
</evidence>
<gene>
    <name evidence="9" type="ORF">CALCODRAFT_506365</name>
</gene>
<evidence type="ECO:0000256" key="5">
    <source>
        <dbReference type="ARBA" id="ARBA00023136"/>
    </source>
</evidence>
<feature type="transmembrane region" description="Helical" evidence="7">
    <location>
        <begin position="288"/>
        <end position="306"/>
    </location>
</feature>
<keyword evidence="10" id="KW-1185">Reference proteome</keyword>
<evidence type="ECO:0000256" key="3">
    <source>
        <dbReference type="ARBA" id="ARBA00022692"/>
    </source>
</evidence>
<dbReference type="GO" id="GO:0046839">
    <property type="term" value="P:phospholipid dephosphorylation"/>
    <property type="evidence" value="ECO:0007669"/>
    <property type="project" value="TreeGrafter"/>
</dbReference>
<dbReference type="InterPro" id="IPR043216">
    <property type="entry name" value="PAP-like"/>
</dbReference>
<dbReference type="CDD" id="cd03390">
    <property type="entry name" value="PAP2_containing_1_like"/>
    <property type="match status" value="1"/>
</dbReference>
<keyword evidence="3 7" id="KW-0812">Transmembrane</keyword>
<feature type="transmembrane region" description="Helical" evidence="7">
    <location>
        <begin position="155"/>
        <end position="178"/>
    </location>
</feature>
<feature type="compositionally biased region" description="Low complexity" evidence="6">
    <location>
        <begin position="46"/>
        <end position="57"/>
    </location>
</feature>
<feature type="domain" description="Phosphatidic acid phosphatase type 2/haloperoxidase" evidence="8">
    <location>
        <begin position="158"/>
        <end position="306"/>
    </location>
</feature>
<dbReference type="InterPro" id="IPR036938">
    <property type="entry name" value="PAP2/HPO_sf"/>
</dbReference>
<feature type="transmembrane region" description="Helical" evidence="7">
    <location>
        <begin position="260"/>
        <end position="282"/>
    </location>
</feature>
<proteinExistence type="inferred from homology"/>
<dbReference type="PANTHER" id="PTHR10165:SF84">
    <property type="entry name" value="PHOSPHATIDIC ACID PHOSPHATASE BETA"/>
    <property type="match status" value="1"/>
</dbReference>
<feature type="compositionally biased region" description="Basic and acidic residues" evidence="6">
    <location>
        <begin position="34"/>
        <end position="43"/>
    </location>
</feature>
<feature type="transmembrane region" description="Helical" evidence="7">
    <location>
        <begin position="122"/>
        <end position="143"/>
    </location>
</feature>
<feature type="region of interest" description="Disordered" evidence="6">
    <location>
        <begin position="1"/>
        <end position="58"/>
    </location>
</feature>
<feature type="transmembrane region" description="Helical" evidence="7">
    <location>
        <begin position="72"/>
        <end position="90"/>
    </location>
</feature>
<dbReference type="GO" id="GO:0008195">
    <property type="term" value="F:phosphatidate phosphatase activity"/>
    <property type="evidence" value="ECO:0007669"/>
    <property type="project" value="TreeGrafter"/>
</dbReference>
<evidence type="ECO:0000313" key="9">
    <source>
        <dbReference type="EMBL" id="KZT61137.1"/>
    </source>
</evidence>
<feature type="transmembrane region" description="Helical" evidence="7">
    <location>
        <begin position="230"/>
        <end position="248"/>
    </location>
</feature>
<dbReference type="OrthoDB" id="10030083at2759"/>
<name>A0A165IYI0_9BASI</name>
<dbReference type="PANTHER" id="PTHR10165">
    <property type="entry name" value="LIPID PHOSPHATE PHOSPHATASE"/>
    <property type="match status" value="1"/>
</dbReference>
<dbReference type="Proteomes" id="UP000076842">
    <property type="component" value="Unassembled WGS sequence"/>
</dbReference>
<evidence type="ECO:0000256" key="2">
    <source>
        <dbReference type="ARBA" id="ARBA00008816"/>
    </source>
</evidence>
<comment type="subcellular location">
    <subcellularLocation>
        <location evidence="1">Membrane</location>
        <topology evidence="1">Multi-pass membrane protein</topology>
    </subcellularLocation>
</comment>
<evidence type="ECO:0000256" key="6">
    <source>
        <dbReference type="SAM" id="MobiDB-lite"/>
    </source>
</evidence>
<evidence type="ECO:0000259" key="8">
    <source>
        <dbReference type="SMART" id="SM00014"/>
    </source>
</evidence>